<dbReference type="AlphaFoldDB" id="A0AAW9SWM9"/>
<evidence type="ECO:0000259" key="3">
    <source>
        <dbReference type="Pfam" id="PF08021"/>
    </source>
</evidence>
<sequence>MSESTARTAPFEMEFALLRRGALAQAREHDLAVARDDAEGLTLESFYGRIDFLPCAAGLQIAIRAPHAEYLQVLKDALVAQIGTHMPKLANAIRWNDAPPQARLPANAGIMTTVGVEPISGGFLRVTLQGDVSRFSDAAIHFRLGIPPEGRAPRWPTVAQNGATDWPKGEDRLHLPVYTARAVDTARGRLCFDLFEHAGGRATHWARTARFGQQVLVTAPGGGGCLVSGALRGFGDETAFPAIARILEANPDATGHITLYADAASTAYPFPTHPGLQIDHAAPGQRDRMAQDAEAAIAGGQDIFLWFAGERELATAVRSARRASGRRPKDAYVSAFWQKAPS</sequence>
<name>A0AAW9SWM9_9RHOB</name>
<feature type="domain" description="Siderophore-interacting FAD-binding" evidence="3">
    <location>
        <begin position="114"/>
        <end position="222"/>
    </location>
</feature>
<dbReference type="RefSeq" id="WP_347168674.1">
    <property type="nucleotide sequence ID" value="NZ_JBDNCH010000005.1"/>
</dbReference>
<keyword evidence="5" id="KW-1185">Reference proteome</keyword>
<dbReference type="Gene3D" id="2.40.30.10">
    <property type="entry name" value="Translation factors"/>
    <property type="match status" value="1"/>
</dbReference>
<dbReference type="EMBL" id="JBDNCH010000005">
    <property type="protein sequence ID" value="MEN9063578.1"/>
    <property type="molecule type" value="Genomic_DNA"/>
</dbReference>
<organism evidence="4 5">
    <name type="scientific">Ponticoccus litoralis</name>
    <dbReference type="NCBI Taxonomy" id="422297"/>
    <lineage>
        <taxon>Bacteria</taxon>
        <taxon>Pseudomonadati</taxon>
        <taxon>Pseudomonadota</taxon>
        <taxon>Alphaproteobacteria</taxon>
        <taxon>Rhodobacterales</taxon>
        <taxon>Roseobacteraceae</taxon>
        <taxon>Ponticoccus</taxon>
    </lineage>
</organism>
<dbReference type="CDD" id="cd06193">
    <property type="entry name" value="siderophore_interacting"/>
    <property type="match status" value="1"/>
</dbReference>
<evidence type="ECO:0000256" key="1">
    <source>
        <dbReference type="ARBA" id="ARBA00035644"/>
    </source>
</evidence>
<gene>
    <name evidence="4" type="ORF">ABFB10_23795</name>
</gene>
<dbReference type="InterPro" id="IPR039261">
    <property type="entry name" value="FNR_nucleotide-bd"/>
</dbReference>
<dbReference type="InterPro" id="IPR039374">
    <property type="entry name" value="SIP_fam"/>
</dbReference>
<evidence type="ECO:0000313" key="5">
    <source>
        <dbReference type="Proteomes" id="UP001428774"/>
    </source>
</evidence>
<evidence type="ECO:0000259" key="2">
    <source>
        <dbReference type="Pfam" id="PF04954"/>
    </source>
</evidence>
<protein>
    <submittedName>
        <fullName evidence="4">Siderophore-interacting protein</fullName>
    </submittedName>
</protein>
<comment type="caution">
    <text evidence="4">The sequence shown here is derived from an EMBL/GenBank/DDBJ whole genome shotgun (WGS) entry which is preliminary data.</text>
</comment>
<dbReference type="InterPro" id="IPR017938">
    <property type="entry name" value="Riboflavin_synthase-like_b-brl"/>
</dbReference>
<dbReference type="Gene3D" id="3.40.50.80">
    <property type="entry name" value="Nucleotide-binding domain of ferredoxin-NADP reductase (FNR) module"/>
    <property type="match status" value="1"/>
</dbReference>
<accession>A0AAW9SWM9</accession>
<dbReference type="InterPro" id="IPR007037">
    <property type="entry name" value="SIP_rossman_dom"/>
</dbReference>
<dbReference type="Pfam" id="PF08021">
    <property type="entry name" value="FAD_binding_9"/>
    <property type="match status" value="1"/>
</dbReference>
<feature type="domain" description="SIP-like Rossmann fold" evidence="2">
    <location>
        <begin position="234"/>
        <end position="339"/>
    </location>
</feature>
<dbReference type="Pfam" id="PF04954">
    <property type="entry name" value="SIP"/>
    <property type="match status" value="1"/>
</dbReference>
<dbReference type="PANTHER" id="PTHR30157">
    <property type="entry name" value="FERRIC REDUCTASE, NADPH-DEPENDENT"/>
    <property type="match status" value="1"/>
</dbReference>
<proteinExistence type="inferred from homology"/>
<dbReference type="PANTHER" id="PTHR30157:SF0">
    <property type="entry name" value="NADPH-DEPENDENT FERRIC-CHELATE REDUCTASE"/>
    <property type="match status" value="1"/>
</dbReference>
<dbReference type="Proteomes" id="UP001428774">
    <property type="component" value="Unassembled WGS sequence"/>
</dbReference>
<dbReference type="InterPro" id="IPR013113">
    <property type="entry name" value="SIP_FAD-bd"/>
</dbReference>
<evidence type="ECO:0000313" key="4">
    <source>
        <dbReference type="EMBL" id="MEN9063578.1"/>
    </source>
</evidence>
<dbReference type="SUPFAM" id="SSF63380">
    <property type="entry name" value="Riboflavin synthase domain-like"/>
    <property type="match status" value="1"/>
</dbReference>
<comment type="similarity">
    <text evidence="1">Belongs to the SIP oxidoreductase family.</text>
</comment>
<reference evidence="4 5" key="1">
    <citation type="submission" date="2024-05" db="EMBL/GenBank/DDBJ databases">
        <title>Genome sequence of Ponticoccus litoralis KCCM 90028.</title>
        <authorList>
            <person name="Kim J.M."/>
            <person name="Lee J.K."/>
            <person name="Choi B.J."/>
            <person name="Bayburt H."/>
            <person name="Baek J.H."/>
            <person name="Jeon C.O."/>
        </authorList>
    </citation>
    <scope>NUCLEOTIDE SEQUENCE [LARGE SCALE GENOMIC DNA]</scope>
    <source>
        <strain evidence="4 5">KCCM 90028</strain>
    </source>
</reference>